<keyword evidence="2" id="KW-1185">Reference proteome</keyword>
<evidence type="ECO:0000313" key="2">
    <source>
        <dbReference type="Proteomes" id="UP000011083"/>
    </source>
</evidence>
<organism evidence="1 2">
    <name type="scientific">Acanthamoeba castellanii (strain ATCC 30010 / Neff)</name>
    <dbReference type="NCBI Taxonomy" id="1257118"/>
    <lineage>
        <taxon>Eukaryota</taxon>
        <taxon>Amoebozoa</taxon>
        <taxon>Discosea</taxon>
        <taxon>Longamoebia</taxon>
        <taxon>Centramoebida</taxon>
        <taxon>Acanthamoebidae</taxon>
        <taxon>Acanthamoeba</taxon>
    </lineage>
</organism>
<dbReference type="Proteomes" id="UP000011083">
    <property type="component" value="Unassembled WGS sequence"/>
</dbReference>
<dbReference type="GeneID" id="14923848"/>
<name>L8HCG2_ACACF</name>
<dbReference type="AlphaFoldDB" id="L8HCG2"/>
<dbReference type="RefSeq" id="XP_004351662.1">
    <property type="nucleotide sequence ID" value="XM_004351610.1"/>
</dbReference>
<dbReference type="EMBL" id="KB007869">
    <property type="protein sequence ID" value="ELR22885.1"/>
    <property type="molecule type" value="Genomic_DNA"/>
</dbReference>
<protein>
    <submittedName>
        <fullName evidence="1">Group-specific protein</fullName>
    </submittedName>
</protein>
<dbReference type="VEuPathDB" id="AmoebaDB:ACA1_397510"/>
<proteinExistence type="predicted"/>
<reference evidence="1 2" key="1">
    <citation type="journal article" date="2013" name="Genome Biol.">
        <title>Genome of Acanthamoeba castellanii highlights extensive lateral gene transfer and early evolution of tyrosine kinase signaling.</title>
        <authorList>
            <person name="Clarke M."/>
            <person name="Lohan A.J."/>
            <person name="Liu B."/>
            <person name="Lagkouvardos I."/>
            <person name="Roy S."/>
            <person name="Zafar N."/>
            <person name="Bertelli C."/>
            <person name="Schilde C."/>
            <person name="Kianianmomeni A."/>
            <person name="Burglin T.R."/>
            <person name="Frech C."/>
            <person name="Turcotte B."/>
            <person name="Kopec K.O."/>
            <person name="Synnott J.M."/>
            <person name="Choo C."/>
            <person name="Paponov I."/>
            <person name="Finkler A."/>
            <person name="Soon Heng Tan C."/>
            <person name="Hutchins A.P."/>
            <person name="Weinmeier T."/>
            <person name="Rattei T."/>
            <person name="Chu J.S."/>
            <person name="Gimenez G."/>
            <person name="Irimia M."/>
            <person name="Rigden D.J."/>
            <person name="Fitzpatrick D.A."/>
            <person name="Lorenzo-Morales J."/>
            <person name="Bateman A."/>
            <person name="Chiu C.H."/>
            <person name="Tang P."/>
            <person name="Hegemann P."/>
            <person name="Fromm H."/>
            <person name="Raoult D."/>
            <person name="Greub G."/>
            <person name="Miranda-Saavedra D."/>
            <person name="Chen N."/>
            <person name="Nash P."/>
            <person name="Ginger M.L."/>
            <person name="Horn M."/>
            <person name="Schaap P."/>
            <person name="Caler L."/>
            <person name="Loftus B."/>
        </authorList>
    </citation>
    <scope>NUCLEOTIDE SEQUENCE [LARGE SCALE GENOMIC DNA]</scope>
    <source>
        <strain evidence="1 2">Neff</strain>
    </source>
</reference>
<sequence>MDAARELYAKPPSVDGLWDQPVFTALPASNTPDALLDRFSSIYYGIGSVQFARFSMATEPRLDWFLVCNRENEIHFFAHLLASPAVRAPKTGSRTLRWEALNATELADKFASVLQQGGAYKRYQGGDAKAVSQQACQVLLGDHPEDQLVFRTSAAWSPWFGGVVWDNTWIGINKSTRRIWLLCATDSD</sequence>
<evidence type="ECO:0000313" key="1">
    <source>
        <dbReference type="EMBL" id="ELR22885.1"/>
    </source>
</evidence>
<dbReference type="KEGG" id="acan:ACA1_397510"/>
<accession>L8HCG2</accession>
<gene>
    <name evidence="1" type="ORF">ACA1_397510</name>
</gene>